<evidence type="ECO:0000313" key="9">
    <source>
        <dbReference type="Proteomes" id="UP000224080"/>
    </source>
</evidence>
<dbReference type="GO" id="GO:0015031">
    <property type="term" value="P:protein transport"/>
    <property type="evidence" value="ECO:0007669"/>
    <property type="project" value="UniProtKB-KW"/>
</dbReference>
<feature type="region of interest" description="Disordered" evidence="5">
    <location>
        <begin position="792"/>
        <end position="824"/>
    </location>
</feature>
<evidence type="ECO:0000256" key="1">
    <source>
        <dbReference type="ARBA" id="ARBA00004240"/>
    </source>
</evidence>
<comment type="caution">
    <text evidence="8">The sequence shown here is derived from an EMBL/GenBank/DDBJ whole genome shotgun (WGS) entry which is preliminary data.</text>
</comment>
<feature type="chain" id="PRO_5012812421" description="Sec39 domain-containing protein" evidence="6">
    <location>
        <begin position="28"/>
        <end position="965"/>
    </location>
</feature>
<keyword evidence="6" id="KW-0732">Signal</keyword>
<evidence type="ECO:0000313" key="8">
    <source>
        <dbReference type="EMBL" id="PGG96654.1"/>
    </source>
</evidence>
<sequence length="965" mass="105704">MKALAELSDAHLILLAIQLCVNGDVSALPRLQSHFRNAPSSDIFFRITLTFLPESTEPSRYISVIENLANGYSPQPVDENDDVDAASVGELSTRAARKEVQRLHLLPLRYPGHKDEESGSSLVQFLIHRAHRIDSQSGLQPFILELLQPFLHTSEYLQTWFISTALPLLRFNYEYHYENGVELSLEIIESLDSGSAVNILLSKTDRRDRGGDVGRDLRGLVGPWMYGHARSKRRKLNQLQHSGSIAIFENRNPSDVSERSGWQDVNEWMLSTSIRDFPLAVEAVEQWGGPEDIDFGGYNKPEGLVPTHADTQLALNYGQAALAAIYATTEATPETLDGSCRILSRIASLLDIPGHSILRIFENDLEPLNLDLTALSDVSRAAILQNALLEHSNPLTSPNPHTIAFTDAILVSIRTLNSFGHAISCRGAADICLLANDEMQLAELRSVLETLQRDHKTGRDWRKIRLQLLWLRYWGYSVHTEEREAKPRPGHGLFWRVPLVLLEGDVLKAMLNARQYELAVELYAKNLSSSPLPPSQVEIAVTDAILTSYDNATNGNKTRGGIKRASEMLKSFGPYFPQSESIRQITALISATHSLSFYSLTLQHGVPFQPVSIRAHHDPLSLIGKVLEQNPKAYTELDNLIAIGRHLVTAGFPACPKNDDDPMHNQKASSREEELLASDRRIISLSISAALESNDFDTAYSYVLTRLAPPSITSNSATATGDDVSWRAAYNAGRHRSTIAEPTNPPLQSQILRLSQRMELLSLALILAPSPEHLPEILAVWRRCDEEMTSLRAQETAEAESWDTRGDSMTSSSNLPGGFGPSDAELDALETERAKRSRTGHAKRASHFAGAYGEAPMGLFEVARGAAQAISKSAFPLRGPEAVGAAGASAAGRASSDSRRISMDTVGTDEWSGGEGGGSGRVRKRDVVSSMVTGGLASGLGWVLGAHPVNNNHNNANANAHVDGQ</sequence>
<dbReference type="Pfam" id="PF08314">
    <property type="entry name" value="Sec39"/>
    <property type="match status" value="1"/>
</dbReference>
<keyword evidence="3" id="KW-0256">Endoplasmic reticulum</keyword>
<dbReference type="AlphaFoldDB" id="A0A2B7WJ50"/>
<keyword evidence="4" id="KW-0653">Protein transport</keyword>
<gene>
    <name evidence="8" type="ORF">GX51_07733</name>
</gene>
<evidence type="ECO:0000256" key="3">
    <source>
        <dbReference type="ARBA" id="ARBA00022824"/>
    </source>
</evidence>
<organism evidence="8 9">
    <name type="scientific">Blastomyces parvus</name>
    <dbReference type="NCBI Taxonomy" id="2060905"/>
    <lineage>
        <taxon>Eukaryota</taxon>
        <taxon>Fungi</taxon>
        <taxon>Dikarya</taxon>
        <taxon>Ascomycota</taxon>
        <taxon>Pezizomycotina</taxon>
        <taxon>Eurotiomycetes</taxon>
        <taxon>Eurotiomycetidae</taxon>
        <taxon>Onygenales</taxon>
        <taxon>Ajellomycetaceae</taxon>
        <taxon>Blastomyces</taxon>
    </lineage>
</organism>
<dbReference type="EMBL" id="PDNC01000168">
    <property type="protein sequence ID" value="PGG96654.1"/>
    <property type="molecule type" value="Genomic_DNA"/>
</dbReference>
<evidence type="ECO:0000256" key="4">
    <source>
        <dbReference type="ARBA" id="ARBA00022927"/>
    </source>
</evidence>
<feature type="domain" description="Sec39" evidence="7">
    <location>
        <begin position="13"/>
        <end position="802"/>
    </location>
</feature>
<evidence type="ECO:0000256" key="5">
    <source>
        <dbReference type="SAM" id="MobiDB-lite"/>
    </source>
</evidence>
<accession>A0A2B7WJ50</accession>
<protein>
    <recommendedName>
        <fullName evidence="7">Sec39 domain-containing protein</fullName>
    </recommendedName>
</protein>
<dbReference type="GO" id="GO:0005783">
    <property type="term" value="C:endoplasmic reticulum"/>
    <property type="evidence" value="ECO:0007669"/>
    <property type="project" value="UniProtKB-SubCell"/>
</dbReference>
<keyword evidence="2" id="KW-0813">Transport</keyword>
<evidence type="ECO:0000256" key="2">
    <source>
        <dbReference type="ARBA" id="ARBA00022448"/>
    </source>
</evidence>
<name>A0A2B7WJ50_9EURO</name>
<proteinExistence type="predicted"/>
<evidence type="ECO:0000259" key="7">
    <source>
        <dbReference type="Pfam" id="PF08314"/>
    </source>
</evidence>
<feature type="signal peptide" evidence="6">
    <location>
        <begin position="1"/>
        <end position="27"/>
    </location>
</feature>
<dbReference type="GO" id="GO:0006890">
    <property type="term" value="P:retrograde vesicle-mediated transport, Golgi to endoplasmic reticulum"/>
    <property type="evidence" value="ECO:0007669"/>
    <property type="project" value="InterPro"/>
</dbReference>
<dbReference type="InterPro" id="IPR013244">
    <property type="entry name" value="Sec39_domain"/>
</dbReference>
<comment type="subcellular location">
    <subcellularLocation>
        <location evidence="1">Endoplasmic reticulum</location>
    </subcellularLocation>
</comment>
<evidence type="ECO:0000256" key="6">
    <source>
        <dbReference type="SAM" id="SignalP"/>
    </source>
</evidence>
<dbReference type="OrthoDB" id="342024at2759"/>
<keyword evidence="9" id="KW-1185">Reference proteome</keyword>
<dbReference type="PANTHER" id="PTHR40787">
    <property type="entry name" value="SECRETED PROTEIN"/>
    <property type="match status" value="1"/>
</dbReference>
<reference evidence="8 9" key="1">
    <citation type="submission" date="2017-10" db="EMBL/GenBank/DDBJ databases">
        <title>Comparative genomics in systemic dimorphic fungi from Ajellomycetaceae.</title>
        <authorList>
            <person name="Munoz J.F."/>
            <person name="Mcewen J.G."/>
            <person name="Clay O.K."/>
            <person name="Cuomo C.A."/>
        </authorList>
    </citation>
    <scope>NUCLEOTIDE SEQUENCE [LARGE SCALE GENOMIC DNA]</scope>
    <source>
        <strain evidence="8 9">UAMH130</strain>
    </source>
</reference>
<dbReference type="Proteomes" id="UP000224080">
    <property type="component" value="Unassembled WGS sequence"/>
</dbReference>
<dbReference type="PANTHER" id="PTHR40787:SF3">
    <property type="entry name" value="PROTEIN TRANSPORT PROTEIN SEC39"/>
    <property type="match status" value="1"/>
</dbReference>